<comment type="caution">
    <text evidence="1">The sequence shown here is derived from an EMBL/GenBank/DDBJ whole genome shotgun (WGS) entry which is preliminary data.</text>
</comment>
<protein>
    <recommendedName>
        <fullName evidence="3">Mos1 transposase HTH domain-containing protein</fullName>
    </recommendedName>
</protein>
<dbReference type="Proteomes" id="UP000502823">
    <property type="component" value="Unassembled WGS sequence"/>
</dbReference>
<dbReference type="AlphaFoldDB" id="A0A6L2PDX9"/>
<reference evidence="2" key="1">
    <citation type="submission" date="2020-01" db="EMBL/GenBank/DDBJ databases">
        <title>Draft genome sequence of the Termite Coptotermes fromosanus.</title>
        <authorList>
            <person name="Itakura S."/>
            <person name="Yosikawa Y."/>
            <person name="Umezawa K."/>
        </authorList>
    </citation>
    <scope>NUCLEOTIDE SEQUENCE [LARGE SCALE GENOMIC DNA]</scope>
</reference>
<evidence type="ECO:0000313" key="1">
    <source>
        <dbReference type="EMBL" id="GFG28297.1"/>
    </source>
</evidence>
<evidence type="ECO:0000313" key="2">
    <source>
        <dbReference type="Proteomes" id="UP000502823"/>
    </source>
</evidence>
<proteinExistence type="predicted"/>
<evidence type="ECO:0008006" key="3">
    <source>
        <dbReference type="Google" id="ProtNLM"/>
    </source>
</evidence>
<name>A0A6L2PDX9_COPFO</name>
<organism evidence="1 2">
    <name type="scientific">Coptotermes formosanus</name>
    <name type="common">Formosan subterranean termite</name>
    <dbReference type="NCBI Taxonomy" id="36987"/>
    <lineage>
        <taxon>Eukaryota</taxon>
        <taxon>Metazoa</taxon>
        <taxon>Ecdysozoa</taxon>
        <taxon>Arthropoda</taxon>
        <taxon>Hexapoda</taxon>
        <taxon>Insecta</taxon>
        <taxon>Pterygota</taxon>
        <taxon>Neoptera</taxon>
        <taxon>Polyneoptera</taxon>
        <taxon>Dictyoptera</taxon>
        <taxon>Blattodea</taxon>
        <taxon>Blattoidea</taxon>
        <taxon>Termitoidae</taxon>
        <taxon>Rhinotermitidae</taxon>
        <taxon>Coptotermes</taxon>
    </lineage>
</organism>
<keyword evidence="2" id="KW-1185">Reference proteome</keyword>
<sequence>MELKQVVPSLDPQDLGKQDGGWACMMYFITIVGKCATYLEKYINIKFLAKSNKSTINTYGMLTKIYDDKTMPCAQAFFGWHKRFLDHQDDVYEDPKSGWSKTAKADKNIVKVDSCDAIH</sequence>
<gene>
    <name evidence="1" type="ORF">Cfor_11312</name>
</gene>
<dbReference type="EMBL" id="BLKM01009832">
    <property type="protein sequence ID" value="GFG28297.1"/>
    <property type="molecule type" value="Genomic_DNA"/>
</dbReference>
<dbReference type="InParanoid" id="A0A6L2PDX9"/>
<accession>A0A6L2PDX9</accession>